<evidence type="ECO:0000256" key="8">
    <source>
        <dbReference type="ARBA" id="ARBA00023125"/>
    </source>
</evidence>
<dbReference type="InterPro" id="IPR011989">
    <property type="entry name" value="ARM-like"/>
</dbReference>
<dbReference type="PROSITE" id="PS51294">
    <property type="entry name" value="HTH_MYB"/>
    <property type="match status" value="1"/>
</dbReference>
<feature type="repeat" description="Pumilio" evidence="12">
    <location>
        <begin position="1348"/>
        <end position="1383"/>
    </location>
</feature>
<dbReference type="FunFam" id="1.10.10.60:FF:000007">
    <property type="entry name" value="Two-component response regulator"/>
    <property type="match status" value="1"/>
</dbReference>
<feature type="compositionally biased region" description="Pro residues" evidence="13">
    <location>
        <begin position="1638"/>
        <end position="1652"/>
    </location>
</feature>
<dbReference type="eggNOG" id="KOG1488">
    <property type="taxonomic scope" value="Eukaryota"/>
</dbReference>
<reference evidence="16" key="1">
    <citation type="submission" date="2015-04" db="UniProtKB">
        <authorList>
            <consortium name="EnsemblPlants"/>
        </authorList>
    </citation>
    <scope>IDENTIFICATION</scope>
</reference>
<feature type="repeat" description="Pumilio" evidence="12">
    <location>
        <begin position="976"/>
        <end position="1017"/>
    </location>
</feature>
<keyword evidence="9" id="KW-0804">Transcription</keyword>
<dbReference type="Pfam" id="PF00806">
    <property type="entry name" value="PUF"/>
    <property type="match status" value="12"/>
</dbReference>
<feature type="compositionally biased region" description="Basic and acidic residues" evidence="13">
    <location>
        <begin position="151"/>
        <end position="163"/>
    </location>
</feature>
<feature type="repeat" description="Pumilio" evidence="12">
    <location>
        <begin position="940"/>
        <end position="975"/>
    </location>
</feature>
<name>A0A0E0JQY1_ORYPU</name>
<feature type="domain" description="PUM-HD" evidence="14">
    <location>
        <begin position="1120"/>
        <end position="1451"/>
    </location>
</feature>
<comment type="function">
    <text evidence="11">Sequence-specific RNA-binding protein that regulates translation and mRNA stability by binding the 3'-UTR of target mRNAs. Binds the APUM-binding elements (APBEs) in the 3'-UTR mRNA sequence of CLV1, PNH, WUS and FAS2.</text>
</comment>
<dbReference type="Gramene" id="OPUNC01G35910.1">
    <property type="protein sequence ID" value="OPUNC01G35910.1"/>
    <property type="gene ID" value="OPUNC01G35910"/>
</dbReference>
<evidence type="ECO:0000256" key="13">
    <source>
        <dbReference type="SAM" id="MobiDB-lite"/>
    </source>
</evidence>
<dbReference type="PROSITE" id="PS50303">
    <property type="entry name" value="PUM_HD"/>
    <property type="match status" value="2"/>
</dbReference>
<feature type="region of interest" description="Disordered" evidence="13">
    <location>
        <begin position="1196"/>
        <end position="1216"/>
    </location>
</feature>
<dbReference type="InterPro" id="IPR001005">
    <property type="entry name" value="SANT/Myb"/>
</dbReference>
<dbReference type="GO" id="GO:0003677">
    <property type="term" value="F:DNA binding"/>
    <property type="evidence" value="ECO:0007669"/>
    <property type="project" value="UniProtKB-KW"/>
</dbReference>
<feature type="region of interest" description="Disordered" evidence="13">
    <location>
        <begin position="435"/>
        <end position="479"/>
    </location>
</feature>
<reference evidence="16" key="2">
    <citation type="submission" date="2018-05" db="EMBL/GenBank/DDBJ databases">
        <title>OpunRS2 (Oryza punctata Reference Sequence Version 2).</title>
        <authorList>
            <person name="Zhang J."/>
            <person name="Kudrna D."/>
            <person name="Lee S."/>
            <person name="Talag J."/>
            <person name="Welchert J."/>
            <person name="Wing R.A."/>
        </authorList>
    </citation>
    <scope>NUCLEOTIDE SEQUENCE [LARGE SCALE GENOMIC DNA]</scope>
</reference>
<dbReference type="SUPFAM" id="SSF48371">
    <property type="entry name" value="ARM repeat"/>
    <property type="match status" value="2"/>
</dbReference>
<sequence length="1719" mass="185846">MISASAVAMRGDMGGGGGDEGELEDELDALLGTGGGGARRRGEDAGERERELNMFRSGSAPPTIEGSLNAISGLLLGGGEAVVTAAAIPDAETLNGHGGLLSEDELRADPAYLSYYYSHGNLNPRLPPPVLSKEDWRSTQRLKAGVVGGIGDRRKVSPEETGHEPTVGRPVFSQNAGFDQEEAARNDVGGAAEWVDGGGDGLIGLSLGRQRSFADILQDNLGRRTPASEHPSRAASRNSFLDNQELLNSADNQYSMHNDILEAQRAVGNVQNVSGLPSINASASQTFASVLGSSISRNATPDSHYVPRVPSPGLPPVGVRINSNEKKLNCSSSFNTVSSKAVEPDDILAALSNMNMPKDGALSDGNSISQSKFQREISDHQNISLDPKAIQVNKNQHSLMLEADTDYLGIPPISQPSNPSFADINKNVAGLTNIRNSTNTRIDGHTEMQRSSTLSTRSYQKSPSSSNASPGGSPAQHQNIDNINSAFLNYGLSGYPLSPGLPSMMMNCMGSGNMPPLFESAAAASAIASLGADSRNLGNNILSSPTVSLSDVHNLGRTGNQTATGLLSPLSDPFYVQYLKATQYAAQGTANCSDPSLERGFTGSQYGDLTAVQKAYIEALLQQQKLYGMPLGKSTTSNHGYYGNLAFGMGMAYPGSPLGSPVASPSGPGSPLRLSERNMRFPSNLRNLGGWNSDPSGYMNDNFPSSLLDEFKSNKVRSFELAEIASHVVEFSADQYGSRFIQQKLETATVEEKDMVFKEIMPQALSLMTDVFGNYVVQKFFEHGSAAQRRELADQLFGHVLALSLQMYGCRVIQKAIEVVDLDQKTKMVTELDGHIMRCVRDQNGNHVIQKCIECVPEDSIQFIISTFYGQVVPLSTHPYGCRVIQRVLEHCTDPKTQEIVMDEILQSVCMLAQDQYGNYVVQHVLEHGKPHERSIIIEKLAGQIIQMSQQKFASNVVEKCLTFGGPAEREVLINEMLGTTDENEPLQAMMKDQFGNYVVQKVLETCDDQQRELILSRVKVHLSALKKYTYGKHIVARRGGLGFRHNILHNGMKMTIRRMVGSAAAAGDACGRVMEWETGLPAPGEMTPISHQLVPPALAAAFGIDLAAVLLPSPSVDSPVSHLFFPVDDEDDDEDDEGEGGNDDAAAAPPAVAHLGEKGAVPKAIVRLMNVDGLTRENVASHLQKYRLYLKRTRVAATPSPSPPPPPPPLPPAMYVPCFAAKPPLDAANRSDSPPSRTSDATTKHVLYQKLPRFNIIFPHHAIEVVDLDQKTKMVTELDGHIMRCVRDQNGNHRVLEHCTDPKTQEIVMDEILQSVCMLAQDQYGNYVVQHVLEHGKPHERSIIIEKLAGQIIQMSQQKFASNVVEKCLTFGGPAEREVLINEMLGTTDENEPLQAMMKDQFGNYVVQKVLETCDDQQRELILSRVKVHLSALKKYTYGKHIVARVMLSARGGRPHDADAPSPSSSSSSSSPSRRMVGSAAAAGDACGRVMEWETGLPAPGEMTPISHQLVPPALAAAFGIDLAAVLLPSPSVDSPVSHLFFPVDDEDDDEDDGRGRGVTMTPPPPPRTAAAARMVWTPELHHRFVEAVAHLGEKGAVPKAIVRLMNVDGLTRENVASHLQKYRLYLKRTRVAATPSPSPPPPPPPLPPAMYVPCFAAKPPLDAANRSDSPPSRTSDATTKQGENATRSRRAWAPETNPQFVAGSATRAPPSRSRVGR</sequence>
<feature type="compositionally biased region" description="Acidic residues" evidence="13">
    <location>
        <begin position="1128"/>
        <end position="1143"/>
    </location>
</feature>
<dbReference type="NCBIfam" id="TIGR01557">
    <property type="entry name" value="myb_SHAQKYF"/>
    <property type="match status" value="2"/>
</dbReference>
<keyword evidence="17" id="KW-1185">Reference proteome</keyword>
<dbReference type="InterPro" id="IPR016024">
    <property type="entry name" value="ARM-type_fold"/>
</dbReference>
<evidence type="ECO:0000256" key="5">
    <source>
        <dbReference type="ARBA" id="ARBA00022845"/>
    </source>
</evidence>
<feature type="repeat" description="Pumilio" evidence="12">
    <location>
        <begin position="1384"/>
        <end position="1425"/>
    </location>
</feature>
<proteinExistence type="predicted"/>
<dbReference type="Gene3D" id="1.10.10.60">
    <property type="entry name" value="Homeodomain-like"/>
    <property type="match status" value="2"/>
</dbReference>
<feature type="region of interest" description="Disordered" evidence="13">
    <location>
        <begin position="151"/>
        <end position="174"/>
    </location>
</feature>
<dbReference type="CDD" id="cd07920">
    <property type="entry name" value="Pumilio"/>
    <property type="match status" value="1"/>
</dbReference>
<feature type="domain" description="HTH myb-type" evidence="15">
    <location>
        <begin position="1578"/>
        <end position="1629"/>
    </location>
</feature>
<dbReference type="InterPro" id="IPR001313">
    <property type="entry name" value="Pumilio_RNA-bd_rpt"/>
</dbReference>
<dbReference type="Gene3D" id="1.25.10.10">
    <property type="entry name" value="Leucine-rich Repeat Variant"/>
    <property type="match status" value="3"/>
</dbReference>
<dbReference type="GO" id="GO:0006417">
    <property type="term" value="P:regulation of translation"/>
    <property type="evidence" value="ECO:0007669"/>
    <property type="project" value="UniProtKB-KW"/>
</dbReference>
<dbReference type="PANTHER" id="PTHR12537:SF187">
    <property type="entry name" value="OS04G0276200 PROTEIN"/>
    <property type="match status" value="1"/>
</dbReference>
<dbReference type="EnsemblPlants" id="OPUNC01G35910.1">
    <property type="protein sequence ID" value="OPUNC01G35910.1"/>
    <property type="gene ID" value="OPUNC01G35910"/>
</dbReference>
<keyword evidence="8" id="KW-0238">DNA-binding</keyword>
<dbReference type="SUPFAM" id="SSF46689">
    <property type="entry name" value="Homeodomain-like"/>
    <property type="match status" value="2"/>
</dbReference>
<dbReference type="GO" id="GO:0005634">
    <property type="term" value="C:nucleus"/>
    <property type="evidence" value="ECO:0007669"/>
    <property type="project" value="UniProtKB-SubCell"/>
</dbReference>
<feature type="repeat" description="Pumilio" evidence="12">
    <location>
        <begin position="759"/>
        <end position="794"/>
    </location>
</feature>
<evidence type="ECO:0000256" key="6">
    <source>
        <dbReference type="ARBA" id="ARBA00022884"/>
    </source>
</evidence>
<feature type="repeat" description="Pumilio" evidence="12">
    <location>
        <begin position="1312"/>
        <end position="1347"/>
    </location>
</feature>
<feature type="region of interest" description="Disordered" evidence="13">
    <location>
        <begin position="1"/>
        <end position="48"/>
    </location>
</feature>
<keyword evidence="7" id="KW-0805">Transcription regulation</keyword>
<feature type="compositionally biased region" description="Acidic residues" evidence="13">
    <location>
        <begin position="19"/>
        <end position="28"/>
    </location>
</feature>
<evidence type="ECO:0000256" key="1">
    <source>
        <dbReference type="ARBA" id="ARBA00004123"/>
    </source>
</evidence>
<keyword evidence="3" id="KW-0963">Cytoplasm</keyword>
<evidence type="ECO:0000256" key="7">
    <source>
        <dbReference type="ARBA" id="ARBA00023015"/>
    </source>
</evidence>
<dbReference type="Proteomes" id="UP000026962">
    <property type="component" value="Chromosome 1"/>
</dbReference>
<evidence type="ECO:0000256" key="9">
    <source>
        <dbReference type="ARBA" id="ARBA00023163"/>
    </source>
</evidence>
<evidence type="ECO:0000259" key="14">
    <source>
        <dbReference type="PROSITE" id="PS50303"/>
    </source>
</evidence>
<feature type="region of interest" description="Disordered" evidence="13">
    <location>
        <begin position="1453"/>
        <end position="1482"/>
    </location>
</feature>
<dbReference type="Pfam" id="PF07990">
    <property type="entry name" value="NABP"/>
    <property type="match status" value="1"/>
</dbReference>
<dbReference type="InterPro" id="IPR009057">
    <property type="entry name" value="Homeodomain-like_sf"/>
</dbReference>
<feature type="repeat" description="Pumilio" evidence="12">
    <location>
        <begin position="795"/>
        <end position="830"/>
    </location>
</feature>
<feature type="domain" description="PUM-HD" evidence="14">
    <location>
        <begin position="703"/>
        <end position="1043"/>
    </location>
</feature>
<keyword evidence="4" id="KW-0677">Repeat</keyword>
<dbReference type="PROSITE" id="PS50302">
    <property type="entry name" value="PUM"/>
    <property type="match status" value="11"/>
</dbReference>
<feature type="compositionally biased region" description="Polar residues" evidence="13">
    <location>
        <begin position="449"/>
        <end position="461"/>
    </location>
</feature>
<dbReference type="GO" id="GO:0005737">
    <property type="term" value="C:cytoplasm"/>
    <property type="evidence" value="ECO:0007669"/>
    <property type="project" value="UniProtKB-SubCell"/>
</dbReference>
<evidence type="ECO:0000256" key="11">
    <source>
        <dbReference type="ARBA" id="ARBA00055193"/>
    </source>
</evidence>
<evidence type="ECO:0000256" key="2">
    <source>
        <dbReference type="ARBA" id="ARBA00004496"/>
    </source>
</evidence>
<evidence type="ECO:0000256" key="12">
    <source>
        <dbReference type="PROSITE-ProRule" id="PRU00317"/>
    </source>
</evidence>
<feature type="region of interest" description="Disordered" evidence="13">
    <location>
        <begin position="1547"/>
        <end position="1569"/>
    </location>
</feature>
<evidence type="ECO:0000256" key="3">
    <source>
        <dbReference type="ARBA" id="ARBA00022490"/>
    </source>
</evidence>
<protein>
    <recommendedName>
        <fullName evidence="18">PUM-HD domain-containing protein</fullName>
    </recommendedName>
</protein>
<feature type="compositionally biased region" description="Polar residues" evidence="13">
    <location>
        <begin position="1668"/>
        <end position="1687"/>
    </location>
</feature>
<evidence type="ECO:0000256" key="4">
    <source>
        <dbReference type="ARBA" id="ARBA00022737"/>
    </source>
</evidence>
<feature type="repeat" description="Pumilio" evidence="12">
    <location>
        <begin position="723"/>
        <end position="758"/>
    </location>
</feature>
<feature type="compositionally biased region" description="Low complexity" evidence="13">
    <location>
        <begin position="1462"/>
        <end position="1474"/>
    </location>
</feature>
<comment type="subcellular location">
    <subcellularLocation>
        <location evidence="2">Cytoplasm</location>
    </subcellularLocation>
    <subcellularLocation>
        <location evidence="1">Nucleus</location>
    </subcellularLocation>
</comment>
<evidence type="ECO:0008006" key="18">
    <source>
        <dbReference type="Google" id="ProtNLM"/>
    </source>
</evidence>
<dbReference type="STRING" id="4537.A0A0E0JQY1"/>
<feature type="region of interest" description="Disordered" evidence="13">
    <location>
        <begin position="1633"/>
        <end position="1719"/>
    </location>
</feature>
<dbReference type="InterPro" id="IPR033133">
    <property type="entry name" value="PUM-HD"/>
</dbReference>
<evidence type="ECO:0000313" key="16">
    <source>
        <dbReference type="EnsemblPlants" id="OPUNC01G35910.1"/>
    </source>
</evidence>
<dbReference type="InterPro" id="IPR006447">
    <property type="entry name" value="Myb_dom_plants"/>
</dbReference>
<feature type="region of interest" description="Disordered" evidence="13">
    <location>
        <begin position="1122"/>
        <end position="1149"/>
    </location>
</feature>
<accession>A0A0E0JQY1</accession>
<feature type="compositionally biased region" description="Low complexity" evidence="13">
    <location>
        <begin position="462"/>
        <end position="475"/>
    </location>
</feature>
<dbReference type="InterPro" id="IPR012940">
    <property type="entry name" value="NABP"/>
</dbReference>
<evidence type="ECO:0000313" key="17">
    <source>
        <dbReference type="Proteomes" id="UP000026962"/>
    </source>
</evidence>
<feature type="repeat" description="Pumilio" evidence="12">
    <location>
        <begin position="904"/>
        <end position="939"/>
    </location>
</feature>
<feature type="repeat" description="Pumilio" evidence="12">
    <location>
        <begin position="831"/>
        <end position="866"/>
    </location>
</feature>
<evidence type="ECO:0000259" key="15">
    <source>
        <dbReference type="PROSITE" id="PS51294"/>
    </source>
</evidence>
<feature type="repeat" description="Pumilio" evidence="12">
    <location>
        <begin position="867"/>
        <end position="903"/>
    </location>
</feature>
<keyword evidence="10" id="KW-0539">Nucleus</keyword>
<dbReference type="InterPro" id="IPR017930">
    <property type="entry name" value="Myb_dom"/>
</dbReference>
<dbReference type="GO" id="GO:0003729">
    <property type="term" value="F:mRNA binding"/>
    <property type="evidence" value="ECO:0007669"/>
    <property type="project" value="TreeGrafter"/>
</dbReference>
<dbReference type="SMART" id="SM00025">
    <property type="entry name" value="Pumilio"/>
    <property type="match status" value="12"/>
</dbReference>
<feature type="compositionally biased region" description="Polar residues" evidence="13">
    <location>
        <begin position="1231"/>
        <end position="1242"/>
    </location>
</feature>
<dbReference type="HOGENOM" id="CLU_240332_0_0_1"/>
<keyword evidence="6" id="KW-0694">RNA-binding</keyword>
<dbReference type="FunFam" id="1.25.10.10:FF:000004">
    <property type="entry name" value="Pumilio homolog 1 isoform 2"/>
    <property type="match status" value="1"/>
</dbReference>
<keyword evidence="5" id="KW-0810">Translation regulation</keyword>
<feature type="compositionally biased region" description="Pro residues" evidence="13">
    <location>
        <begin position="1201"/>
        <end position="1215"/>
    </location>
</feature>
<dbReference type="PANTHER" id="PTHR12537">
    <property type="entry name" value="RNA BINDING PROTEIN PUMILIO-RELATED"/>
    <property type="match status" value="1"/>
</dbReference>
<evidence type="ECO:0000256" key="10">
    <source>
        <dbReference type="ARBA" id="ARBA00023242"/>
    </source>
</evidence>
<organism evidence="16">
    <name type="scientific">Oryza punctata</name>
    <name type="common">Red rice</name>
    <dbReference type="NCBI Taxonomy" id="4537"/>
    <lineage>
        <taxon>Eukaryota</taxon>
        <taxon>Viridiplantae</taxon>
        <taxon>Streptophyta</taxon>
        <taxon>Embryophyta</taxon>
        <taxon>Tracheophyta</taxon>
        <taxon>Spermatophyta</taxon>
        <taxon>Magnoliopsida</taxon>
        <taxon>Liliopsida</taxon>
        <taxon>Poales</taxon>
        <taxon>Poaceae</taxon>
        <taxon>BOP clade</taxon>
        <taxon>Oryzoideae</taxon>
        <taxon>Oryzeae</taxon>
        <taxon>Oryzinae</taxon>
        <taxon>Oryza</taxon>
    </lineage>
</organism>
<dbReference type="InterPro" id="IPR033712">
    <property type="entry name" value="Pumilio_RNA-bd"/>
</dbReference>
<feature type="region of interest" description="Disordered" evidence="13">
    <location>
        <begin position="1225"/>
        <end position="1244"/>
    </location>
</feature>
<dbReference type="Pfam" id="PF00249">
    <property type="entry name" value="Myb_DNA-binding"/>
    <property type="match status" value="1"/>
</dbReference>